<dbReference type="EMBL" id="AEAI01000374">
    <property type="protein sequence ID" value="EGH42265.1"/>
    <property type="molecule type" value="Genomic_DNA"/>
</dbReference>
<proteinExistence type="predicted"/>
<evidence type="ECO:0000259" key="2">
    <source>
        <dbReference type="SMART" id="SM00930"/>
    </source>
</evidence>
<dbReference type="AlphaFoldDB" id="F3G5B5"/>
<dbReference type="Pfam" id="PF09383">
    <property type="entry name" value="NIL"/>
    <property type="match status" value="1"/>
</dbReference>
<feature type="region of interest" description="Disordered" evidence="1">
    <location>
        <begin position="1"/>
        <end position="20"/>
    </location>
</feature>
<feature type="domain" description="NIL" evidence="2">
    <location>
        <begin position="40"/>
        <end position="115"/>
    </location>
</feature>
<dbReference type="Proteomes" id="UP000004986">
    <property type="component" value="Unassembled WGS sequence"/>
</dbReference>
<dbReference type="HOGENOM" id="CLU_2059393_0_0_6"/>
<dbReference type="SUPFAM" id="SSF55021">
    <property type="entry name" value="ACT-like"/>
    <property type="match status" value="1"/>
</dbReference>
<name>F3G5B5_PSESJ</name>
<dbReference type="SMART" id="SM00930">
    <property type="entry name" value="NIL"/>
    <property type="match status" value="1"/>
</dbReference>
<organism evidence="3 4">
    <name type="scientific">Pseudomonas syringae pv. pisi str. 1704B</name>
    <dbReference type="NCBI Taxonomy" id="629263"/>
    <lineage>
        <taxon>Bacteria</taxon>
        <taxon>Pseudomonadati</taxon>
        <taxon>Pseudomonadota</taxon>
        <taxon>Gammaproteobacteria</taxon>
        <taxon>Pseudomonadales</taxon>
        <taxon>Pseudomonadaceae</taxon>
        <taxon>Pseudomonas</taxon>
        <taxon>Pseudomonas syringae</taxon>
    </lineage>
</organism>
<gene>
    <name evidence="3" type="ORF">PSYPI_07535</name>
</gene>
<evidence type="ECO:0000313" key="4">
    <source>
        <dbReference type="Proteomes" id="UP000004986"/>
    </source>
</evidence>
<dbReference type="InterPro" id="IPR045865">
    <property type="entry name" value="ACT-like_dom_sf"/>
</dbReference>
<keyword evidence="4" id="KW-1185">Reference proteome</keyword>
<accession>F3G5B5</accession>
<evidence type="ECO:0000313" key="3">
    <source>
        <dbReference type="EMBL" id="EGH42265.1"/>
    </source>
</evidence>
<dbReference type="BioCyc" id="PSYR629263:G11X0-1376-MONOMER"/>
<reference evidence="3 4" key="1">
    <citation type="journal article" date="2011" name="PLoS Pathog.">
        <title>Dynamic evolution of pathogenicity revealed by sequencing and comparative genomics of 19 Pseudomonas syringae isolates.</title>
        <authorList>
            <person name="Baltrus D.A."/>
            <person name="Nishimura M.T."/>
            <person name="Romanchuk A."/>
            <person name="Chang J.H."/>
            <person name="Mukhtar M.S."/>
            <person name="Cherkis K."/>
            <person name="Roach J."/>
            <person name="Grant S.R."/>
            <person name="Jones C.D."/>
            <person name="Dangl J.L."/>
        </authorList>
    </citation>
    <scope>NUCLEOTIDE SEQUENCE [LARGE SCALE GENOMIC DNA]</scope>
    <source>
        <strain evidence="3 4">1704B</strain>
    </source>
</reference>
<dbReference type="Gene3D" id="3.30.70.260">
    <property type="match status" value="1"/>
</dbReference>
<sequence>MAGVWRPAARGQQNLAGAAQTGLPKEWAERLSDQPQRPDAALLLDVHFTGVSDEGPDLAALFAALGGKVQLLQGGVERIQERAIGHLILSVAGSPHSRDELLTRARTLAPRAEVLGYVG</sequence>
<comment type="caution">
    <text evidence="3">The sequence shown here is derived from an EMBL/GenBank/DDBJ whole genome shotgun (WGS) entry which is preliminary data.</text>
</comment>
<dbReference type="PATRIC" id="fig|629263.4.peg.1244"/>
<evidence type="ECO:0000256" key="1">
    <source>
        <dbReference type="SAM" id="MobiDB-lite"/>
    </source>
</evidence>
<protein>
    <submittedName>
        <fullName evidence="3">ABC transporter</fullName>
    </submittedName>
</protein>
<dbReference type="InterPro" id="IPR018449">
    <property type="entry name" value="NIL_domain"/>
</dbReference>